<dbReference type="InterPro" id="IPR012902">
    <property type="entry name" value="N_methyl_site"/>
</dbReference>
<dbReference type="Pfam" id="PF07963">
    <property type="entry name" value="N_methyl"/>
    <property type="match status" value="1"/>
</dbReference>
<dbReference type="EMBL" id="AP021858">
    <property type="protein sequence ID" value="BBO22508.1"/>
    <property type="molecule type" value="Genomic_DNA"/>
</dbReference>
<sequence length="248" mass="26914">MTVGRLSRGVTLIELIVSVAIMAILAAGLVQTFRTALVVQEQVIPAQEERARIERFDDELRKLIGSSFLSADSVVSPSYFIAFSSGSASELSDLGDLPDMLIFTSTGLQPNGAFIGAQGDFETLNEQYGPQGGLAEISLQTTPVGEAPDVSGLFVREQRPSDGDPYQGGWERVMNEDVSAMVFEFWDGTTWTPYWDTTAMDPPRLPASVRITYVLSQRPTERRVLVIRLPASDVTPENPAGLGGTTQP</sequence>
<name>A0A809R744_9BACT</name>
<dbReference type="AlphaFoldDB" id="A0A809R744"/>
<feature type="transmembrane region" description="Helical" evidence="1">
    <location>
        <begin position="12"/>
        <end position="30"/>
    </location>
</feature>
<evidence type="ECO:0000313" key="2">
    <source>
        <dbReference type="EMBL" id="BBO22508.1"/>
    </source>
</evidence>
<organism evidence="2 3">
    <name type="scientific">Candidatus Nitrosymbiomonas proteolyticus</name>
    <dbReference type="NCBI Taxonomy" id="2608984"/>
    <lineage>
        <taxon>Bacteria</taxon>
        <taxon>Bacillati</taxon>
        <taxon>Armatimonadota</taxon>
        <taxon>Armatimonadota incertae sedis</taxon>
        <taxon>Candidatus Nitrosymbiomonas</taxon>
    </lineage>
</organism>
<dbReference type="NCBIfam" id="TIGR02532">
    <property type="entry name" value="IV_pilin_GFxxxE"/>
    <property type="match status" value="1"/>
</dbReference>
<evidence type="ECO:0000313" key="3">
    <source>
        <dbReference type="Proteomes" id="UP000662873"/>
    </source>
</evidence>
<evidence type="ECO:0000256" key="1">
    <source>
        <dbReference type="SAM" id="Phobius"/>
    </source>
</evidence>
<dbReference type="Proteomes" id="UP000662873">
    <property type="component" value="Chromosome"/>
</dbReference>
<accession>A0A809R744</accession>
<reference evidence="2" key="1">
    <citation type="journal article" name="DNA Res.">
        <title>The physiological potential of anammox bacteria as revealed by their core genome structure.</title>
        <authorList>
            <person name="Okubo T."/>
            <person name="Toyoda A."/>
            <person name="Fukuhara K."/>
            <person name="Uchiyama I."/>
            <person name="Harigaya Y."/>
            <person name="Kuroiwa M."/>
            <person name="Suzuki T."/>
            <person name="Murakami Y."/>
            <person name="Suwa Y."/>
            <person name="Takami H."/>
        </authorList>
    </citation>
    <scope>NUCLEOTIDE SEQUENCE</scope>
    <source>
        <strain evidence="2">317325-2</strain>
    </source>
</reference>
<dbReference type="SUPFAM" id="SSF54523">
    <property type="entry name" value="Pili subunits"/>
    <property type="match status" value="1"/>
</dbReference>
<dbReference type="InterPro" id="IPR045584">
    <property type="entry name" value="Pilin-like"/>
</dbReference>
<dbReference type="KEGG" id="npy:NPRO_01030"/>
<proteinExistence type="predicted"/>
<dbReference type="PROSITE" id="PS00409">
    <property type="entry name" value="PROKAR_NTER_METHYL"/>
    <property type="match status" value="1"/>
</dbReference>
<keyword evidence="1" id="KW-0812">Transmembrane</keyword>
<gene>
    <name evidence="2" type="ORF">NPRO_01030</name>
</gene>
<keyword evidence="1" id="KW-0472">Membrane</keyword>
<keyword evidence="1" id="KW-1133">Transmembrane helix</keyword>
<protein>
    <submittedName>
        <fullName evidence="2">Pseudopilin GspJ</fullName>
    </submittedName>
</protein>